<protein>
    <submittedName>
        <fullName evidence="1">Uncharacterized protein</fullName>
    </submittedName>
</protein>
<dbReference type="EMBL" id="JAOYFB010000040">
    <property type="protein sequence ID" value="KAK4035939.1"/>
    <property type="molecule type" value="Genomic_DNA"/>
</dbReference>
<accession>A0ABR0B2T5</accession>
<proteinExistence type="predicted"/>
<sequence>MSVAEGSKSHTHTECFVVAVTVDGSRAIYKIVSSIFPTDCRQFLSTVADKPPAALSSSSVPAHCFCAFDFGP</sequence>
<comment type="caution">
    <text evidence="1">The sequence shown here is derived from an EMBL/GenBank/DDBJ whole genome shotgun (WGS) entry which is preliminary data.</text>
</comment>
<gene>
    <name evidence="1" type="ORF">OUZ56_028017</name>
</gene>
<reference evidence="1 2" key="1">
    <citation type="journal article" date="2023" name="Nucleic Acids Res.">
        <title>The hologenome of Daphnia magna reveals possible DNA methylation and microbiome-mediated evolution of the host genome.</title>
        <authorList>
            <person name="Chaturvedi A."/>
            <person name="Li X."/>
            <person name="Dhandapani V."/>
            <person name="Marshall H."/>
            <person name="Kissane S."/>
            <person name="Cuenca-Cambronero M."/>
            <person name="Asole G."/>
            <person name="Calvet F."/>
            <person name="Ruiz-Romero M."/>
            <person name="Marangio P."/>
            <person name="Guigo R."/>
            <person name="Rago D."/>
            <person name="Mirbahai L."/>
            <person name="Eastwood N."/>
            <person name="Colbourne J.K."/>
            <person name="Zhou J."/>
            <person name="Mallon E."/>
            <person name="Orsini L."/>
        </authorList>
    </citation>
    <scope>NUCLEOTIDE SEQUENCE [LARGE SCALE GENOMIC DNA]</scope>
    <source>
        <strain evidence="1">LRV0_1</strain>
    </source>
</reference>
<keyword evidence="2" id="KW-1185">Reference proteome</keyword>
<dbReference type="Proteomes" id="UP001234178">
    <property type="component" value="Unassembled WGS sequence"/>
</dbReference>
<name>A0ABR0B2T5_9CRUS</name>
<organism evidence="1 2">
    <name type="scientific">Daphnia magna</name>
    <dbReference type="NCBI Taxonomy" id="35525"/>
    <lineage>
        <taxon>Eukaryota</taxon>
        <taxon>Metazoa</taxon>
        <taxon>Ecdysozoa</taxon>
        <taxon>Arthropoda</taxon>
        <taxon>Crustacea</taxon>
        <taxon>Branchiopoda</taxon>
        <taxon>Diplostraca</taxon>
        <taxon>Cladocera</taxon>
        <taxon>Anomopoda</taxon>
        <taxon>Daphniidae</taxon>
        <taxon>Daphnia</taxon>
    </lineage>
</organism>
<evidence type="ECO:0000313" key="1">
    <source>
        <dbReference type="EMBL" id="KAK4035939.1"/>
    </source>
</evidence>
<evidence type="ECO:0000313" key="2">
    <source>
        <dbReference type="Proteomes" id="UP001234178"/>
    </source>
</evidence>